<gene>
    <name evidence="1" type="ordered locus">Hqrw_2589</name>
</gene>
<name>G0LKY7_HALWC</name>
<dbReference type="GO" id="GO:0008270">
    <property type="term" value="F:zinc ion binding"/>
    <property type="evidence" value="ECO:0007669"/>
    <property type="project" value="InterPro"/>
</dbReference>
<dbReference type="EMBL" id="FR746099">
    <property type="protein sequence ID" value="CCC40427.1"/>
    <property type="molecule type" value="Genomic_DNA"/>
</dbReference>
<dbReference type="Pfam" id="PF24461">
    <property type="entry name" value="DUF7576"/>
    <property type="match status" value="1"/>
</dbReference>
<protein>
    <submittedName>
        <fullName evidence="1">Small CPxCG-related zinc finger protein</fullName>
    </submittedName>
</protein>
<dbReference type="HOGENOM" id="CLU_200151_0_0_2"/>
<sequence>MVDPTSDLGEDVDESNASTCATCGEAIVQLPTHHVVTWIEDGTAQHRHFCSETCHTEFESNSNFNSNSEN</sequence>
<organism evidence="1 2">
    <name type="scientific">Haloquadratum walsbyi (strain DSM 16854 / JCM 12705 / C23)</name>
    <dbReference type="NCBI Taxonomy" id="768065"/>
    <lineage>
        <taxon>Archaea</taxon>
        <taxon>Methanobacteriati</taxon>
        <taxon>Methanobacteriota</taxon>
        <taxon>Stenosarchaea group</taxon>
        <taxon>Halobacteria</taxon>
        <taxon>Halobacteriales</taxon>
        <taxon>Haloferacaceae</taxon>
        <taxon>Haloquadratum</taxon>
    </lineage>
</organism>
<accession>G0LKY7</accession>
<evidence type="ECO:0000313" key="1">
    <source>
        <dbReference type="EMBL" id="CCC40427.1"/>
    </source>
</evidence>
<dbReference type="OrthoDB" id="169264at2157"/>
<dbReference type="GeneID" id="12447312"/>
<dbReference type="Gene3D" id="2.10.110.10">
    <property type="entry name" value="Cysteine Rich Protein"/>
    <property type="match status" value="1"/>
</dbReference>
<dbReference type="Proteomes" id="UP000007954">
    <property type="component" value="Chromosome"/>
</dbReference>
<dbReference type="RefSeq" id="WP_014556051.1">
    <property type="nucleotide sequence ID" value="NC_017459.1"/>
</dbReference>
<dbReference type="AlphaFoldDB" id="G0LKY7"/>
<evidence type="ECO:0000313" key="2">
    <source>
        <dbReference type="Proteomes" id="UP000007954"/>
    </source>
</evidence>
<reference evidence="1 2" key="1">
    <citation type="journal article" date="2011" name="PLoS ONE">
        <title>Haloquadratum walsbyi: limited diversity in a global pond.</title>
        <authorList>
            <person name="Dyall-Smith M."/>
            <person name="Pfeiffer F."/>
            <person name="Klee K."/>
            <person name="Palm P."/>
            <person name="Gross K."/>
            <person name="Schuster S.C."/>
            <person name="Rampp M."/>
            <person name="Oesterhelt D."/>
        </authorList>
    </citation>
    <scope>NUCLEOTIDE SEQUENCE [LARGE SCALE GENOMIC DNA]</scope>
    <source>
        <strain evidence="2">DSM 16854 / JCM 12705 / C23</strain>
    </source>
</reference>
<dbReference type="KEGG" id="hwc:Hqrw_2589"/>
<proteinExistence type="predicted"/>
<dbReference type="InterPro" id="IPR055998">
    <property type="entry name" value="DUF7576"/>
</dbReference>